<accession>A0A413XH05</accession>
<dbReference type="AlphaFoldDB" id="A0A413XH05"/>
<evidence type="ECO:0000313" key="3">
    <source>
        <dbReference type="EMBL" id="GKG98897.1"/>
    </source>
</evidence>
<dbReference type="RefSeq" id="WP_050797763.1">
    <property type="nucleotide sequence ID" value="NZ_BQNJ01000001.1"/>
</dbReference>
<dbReference type="InterPro" id="IPR051159">
    <property type="entry name" value="Hexapeptide_acetyltransf"/>
</dbReference>
<proteinExistence type="inferred from homology"/>
<dbReference type="PANTHER" id="PTHR23416">
    <property type="entry name" value="SIALIC ACID SYNTHASE-RELATED"/>
    <property type="match status" value="1"/>
</dbReference>
<dbReference type="SUPFAM" id="SSF51161">
    <property type="entry name" value="Trimeric LpxA-like enzymes"/>
    <property type="match status" value="1"/>
</dbReference>
<dbReference type="Proteomes" id="UP001055091">
    <property type="component" value="Unassembled WGS sequence"/>
</dbReference>
<evidence type="ECO:0000256" key="1">
    <source>
        <dbReference type="ARBA" id="ARBA00007274"/>
    </source>
</evidence>
<comment type="similarity">
    <text evidence="1">Belongs to the transferase hexapeptide repeat family.</text>
</comment>
<dbReference type="InterPro" id="IPR001451">
    <property type="entry name" value="Hexapep"/>
</dbReference>
<reference evidence="3" key="1">
    <citation type="submission" date="2022-01" db="EMBL/GenBank/DDBJ databases">
        <title>Novel bile acid biosynthetic pathways are enriched in the microbiome of centenarians.</title>
        <authorList>
            <person name="Sato Y."/>
            <person name="Atarashi K."/>
            <person name="Plichta R.D."/>
            <person name="Arai Y."/>
            <person name="Sasajima S."/>
            <person name="Kearney M.S."/>
            <person name="Suda W."/>
            <person name="Takeshita K."/>
            <person name="Sasaki T."/>
            <person name="Okamoto S."/>
            <person name="Skelly N.A."/>
            <person name="Okamura Y."/>
            <person name="Vlamakis H."/>
            <person name="Li Y."/>
            <person name="Tanoue T."/>
            <person name="Takei H."/>
            <person name="Nittono H."/>
            <person name="Narushima S."/>
            <person name="Irie J."/>
            <person name="Itoh H."/>
            <person name="Moriya K."/>
            <person name="Sugiura Y."/>
            <person name="Suematsu M."/>
            <person name="Moritoki N."/>
            <person name="Shibata S."/>
            <person name="Littman R.D."/>
            <person name="Fischbach A.M."/>
            <person name="Uwamino Y."/>
            <person name="Inoue T."/>
            <person name="Honda A."/>
            <person name="Hattori M."/>
            <person name="Murai T."/>
            <person name="Xavier J.R."/>
            <person name="Hirose N."/>
            <person name="Honda K."/>
        </authorList>
    </citation>
    <scope>NUCLEOTIDE SEQUENCE</scope>
    <source>
        <strain evidence="3">CE91-St55</strain>
    </source>
</reference>
<name>A0A413XH05_9FIRM</name>
<sequence length="182" mass="20207">MRRMLKKILIRTEQKIFAVIHRVNYHYYLTHYPLLLQKMGIRFSGDIKNTGFISSTVAFDSFDYASYITIGENTIISSEVQMLVHDYTIGNAMLALGAGGVKAGHLPHFLKEIKIGNNCFVGMRSIILPGTEIGDNTIIGAGSVVKGKIPANVIIAGNPAKVIKNIDDYVELHMKLHDYIVN</sequence>
<dbReference type="GeneID" id="93147446"/>
<dbReference type="GO" id="GO:0008374">
    <property type="term" value="F:O-acyltransferase activity"/>
    <property type="evidence" value="ECO:0007669"/>
    <property type="project" value="TreeGrafter"/>
</dbReference>
<comment type="caution">
    <text evidence="3">The sequence shown here is derived from an EMBL/GenBank/DDBJ whole genome shotgun (WGS) entry which is preliminary data.</text>
</comment>
<protein>
    <submittedName>
        <fullName evidence="3">Uncharacterized protein</fullName>
    </submittedName>
</protein>
<keyword evidence="2" id="KW-0808">Transferase</keyword>
<evidence type="ECO:0000313" key="4">
    <source>
        <dbReference type="Proteomes" id="UP001055091"/>
    </source>
</evidence>
<organism evidence="3 4">
    <name type="scientific">Hungatella hathewayi</name>
    <dbReference type="NCBI Taxonomy" id="154046"/>
    <lineage>
        <taxon>Bacteria</taxon>
        <taxon>Bacillati</taxon>
        <taxon>Bacillota</taxon>
        <taxon>Clostridia</taxon>
        <taxon>Lachnospirales</taxon>
        <taxon>Lachnospiraceae</taxon>
        <taxon>Hungatella</taxon>
    </lineage>
</organism>
<dbReference type="CDD" id="cd04647">
    <property type="entry name" value="LbH_MAT_like"/>
    <property type="match status" value="1"/>
</dbReference>
<evidence type="ECO:0000256" key="2">
    <source>
        <dbReference type="ARBA" id="ARBA00022679"/>
    </source>
</evidence>
<dbReference type="Gene3D" id="2.160.10.10">
    <property type="entry name" value="Hexapeptide repeat proteins"/>
    <property type="match status" value="1"/>
</dbReference>
<dbReference type="InterPro" id="IPR011004">
    <property type="entry name" value="Trimer_LpxA-like_sf"/>
</dbReference>
<dbReference type="Pfam" id="PF00132">
    <property type="entry name" value="Hexapep"/>
    <property type="match status" value="1"/>
</dbReference>
<gene>
    <name evidence="3" type="ORF">CE91St55_08790</name>
</gene>
<dbReference type="PANTHER" id="PTHR23416:SF23">
    <property type="entry name" value="ACETYLTRANSFERASE C18B11.09C-RELATED"/>
    <property type="match status" value="1"/>
</dbReference>
<dbReference type="EMBL" id="BQNJ01000001">
    <property type="protein sequence ID" value="GKG98897.1"/>
    <property type="molecule type" value="Genomic_DNA"/>
</dbReference>